<dbReference type="GeneID" id="14903446"/>
<keyword evidence="6" id="KW-1185">Reference proteome</keyword>
<name>G0R572_ICHMU</name>
<keyword evidence="3 4" id="KW-0687">Ribonucleoprotein</keyword>
<dbReference type="GO" id="GO:0005762">
    <property type="term" value="C:mitochondrial large ribosomal subunit"/>
    <property type="evidence" value="ECO:0007669"/>
    <property type="project" value="TreeGrafter"/>
</dbReference>
<proteinExistence type="inferred from homology"/>
<keyword evidence="2 4" id="KW-0689">Ribosomal protein</keyword>
<dbReference type="InterPro" id="IPR005823">
    <property type="entry name" value="Ribosomal_uL13_bac-type"/>
</dbReference>
<organism evidence="5 6">
    <name type="scientific">Ichthyophthirius multifiliis</name>
    <name type="common">White spot disease agent</name>
    <name type="synonym">Ich</name>
    <dbReference type="NCBI Taxonomy" id="5932"/>
    <lineage>
        <taxon>Eukaryota</taxon>
        <taxon>Sar</taxon>
        <taxon>Alveolata</taxon>
        <taxon>Ciliophora</taxon>
        <taxon>Intramacronucleata</taxon>
        <taxon>Oligohymenophorea</taxon>
        <taxon>Hymenostomatida</taxon>
        <taxon>Ophryoglenina</taxon>
        <taxon>Ichthyophthirius</taxon>
    </lineage>
</organism>
<dbReference type="NCBIfam" id="TIGR01066">
    <property type="entry name" value="rplM_bact"/>
    <property type="match status" value="1"/>
</dbReference>
<protein>
    <recommendedName>
        <fullName evidence="7">50S ribosomal protein L13</fullName>
    </recommendedName>
</protein>
<dbReference type="GO" id="GO:0006412">
    <property type="term" value="P:translation"/>
    <property type="evidence" value="ECO:0007669"/>
    <property type="project" value="InterPro"/>
</dbReference>
<dbReference type="Gene3D" id="3.90.1180.10">
    <property type="entry name" value="Ribosomal protein L13"/>
    <property type="match status" value="1"/>
</dbReference>
<evidence type="ECO:0000256" key="4">
    <source>
        <dbReference type="RuleBase" id="RU003877"/>
    </source>
</evidence>
<dbReference type="SUPFAM" id="SSF52161">
    <property type="entry name" value="Ribosomal protein L13"/>
    <property type="match status" value="1"/>
</dbReference>
<dbReference type="RefSeq" id="XP_004024280.1">
    <property type="nucleotide sequence ID" value="XM_004024231.1"/>
</dbReference>
<dbReference type="STRING" id="857967.G0R572"/>
<comment type="similarity">
    <text evidence="1 4">Belongs to the universal ribosomal protein uL13 family.</text>
</comment>
<dbReference type="GO" id="GO:0017148">
    <property type="term" value="P:negative regulation of translation"/>
    <property type="evidence" value="ECO:0007669"/>
    <property type="project" value="TreeGrafter"/>
</dbReference>
<dbReference type="PANTHER" id="PTHR11545">
    <property type="entry name" value="RIBOSOMAL PROTEIN L13"/>
    <property type="match status" value="1"/>
</dbReference>
<gene>
    <name evidence="5" type="ORF">IMG5_196660</name>
</gene>
<dbReference type="GO" id="GO:0003735">
    <property type="term" value="F:structural constituent of ribosome"/>
    <property type="evidence" value="ECO:0007669"/>
    <property type="project" value="InterPro"/>
</dbReference>
<dbReference type="AlphaFoldDB" id="G0R572"/>
<dbReference type="OrthoDB" id="311781at2759"/>
<dbReference type="GO" id="GO:0003729">
    <property type="term" value="F:mRNA binding"/>
    <property type="evidence" value="ECO:0007669"/>
    <property type="project" value="TreeGrafter"/>
</dbReference>
<dbReference type="CDD" id="cd00392">
    <property type="entry name" value="Ribosomal_L13"/>
    <property type="match status" value="1"/>
</dbReference>
<dbReference type="Proteomes" id="UP000008983">
    <property type="component" value="Unassembled WGS sequence"/>
</dbReference>
<dbReference type="PROSITE" id="PS00783">
    <property type="entry name" value="RIBOSOMAL_L13"/>
    <property type="match status" value="1"/>
</dbReference>
<dbReference type="PANTHER" id="PTHR11545:SF41">
    <property type="entry name" value="50S RIBOSOMAL PROTEIN L13, CHLOROPLASTIC"/>
    <property type="match status" value="1"/>
</dbReference>
<reference evidence="5 6" key="1">
    <citation type="submission" date="2011-07" db="EMBL/GenBank/DDBJ databases">
        <authorList>
            <person name="Coyne R."/>
            <person name="Brami D."/>
            <person name="Johnson J."/>
            <person name="Hostetler J."/>
            <person name="Hannick L."/>
            <person name="Clark T."/>
            <person name="Cassidy-Hanley D."/>
            <person name="Inman J."/>
        </authorList>
    </citation>
    <scope>NUCLEOTIDE SEQUENCE [LARGE SCALE GENOMIC DNA]</scope>
    <source>
        <strain evidence="5 6">G5</strain>
    </source>
</reference>
<evidence type="ECO:0000256" key="3">
    <source>
        <dbReference type="ARBA" id="ARBA00023274"/>
    </source>
</evidence>
<dbReference type="EMBL" id="GL984361">
    <property type="protein sequence ID" value="EGR27396.1"/>
    <property type="molecule type" value="Genomic_DNA"/>
</dbReference>
<dbReference type="InterPro" id="IPR023563">
    <property type="entry name" value="Ribosomal_uL13_CS"/>
</dbReference>
<accession>G0R572</accession>
<dbReference type="InterPro" id="IPR005822">
    <property type="entry name" value="Ribosomal_uL13"/>
</dbReference>
<dbReference type="HAMAP" id="MF_01366">
    <property type="entry name" value="Ribosomal_uL13"/>
    <property type="match status" value="1"/>
</dbReference>
<evidence type="ECO:0000313" key="6">
    <source>
        <dbReference type="Proteomes" id="UP000008983"/>
    </source>
</evidence>
<evidence type="ECO:0000256" key="2">
    <source>
        <dbReference type="ARBA" id="ARBA00022980"/>
    </source>
</evidence>
<dbReference type="eggNOG" id="KOG3203">
    <property type="taxonomic scope" value="Eukaryota"/>
</dbReference>
<dbReference type="OMA" id="PKNSIRD"/>
<evidence type="ECO:0000313" key="5">
    <source>
        <dbReference type="EMBL" id="EGR27396.1"/>
    </source>
</evidence>
<dbReference type="Pfam" id="PF00572">
    <property type="entry name" value="Ribosomal_L13"/>
    <property type="match status" value="1"/>
</dbReference>
<evidence type="ECO:0008006" key="7">
    <source>
        <dbReference type="Google" id="ProtNLM"/>
    </source>
</evidence>
<dbReference type="InterPro" id="IPR036899">
    <property type="entry name" value="Ribosomal_uL13_sf"/>
</dbReference>
<evidence type="ECO:0000256" key="1">
    <source>
        <dbReference type="ARBA" id="ARBA00006227"/>
    </source>
</evidence>
<dbReference type="InParanoid" id="G0R572"/>
<sequence length="329" mass="39395">MHQVQNQLQSLVQHLCNLLNRMDKCIIYLMRLNLQNYKLKQISYFIKQPLGRICQKAAFFLQGKHRPTFRNCDQVTFDNIIIVNAENIVLTGKKALKKTIFYHSGYVGGIKERSYKHYLTQKPEQLIYYCISKMLPKNKKRRDLLQKIRIFRGLQHDHKEFPNVEFNQNIKQNYYDNNQKNIFKKFLPQTKPLVDEKLYNPFLQNIENLVIKYQSAQDTPKEFEGLKKDIDHNFEIPFNQRDKVVKLSAHNIKVFKAWKKYHAKLRRYKIHKIRPPLNRDPNNSRKSILITSEKYIKEHNLGKYIEPEEAPEEDDTIVKSFPKPTKIIY</sequence>